<protein>
    <submittedName>
        <fullName evidence="2">Berberine-like enzyme</fullName>
    </submittedName>
</protein>
<dbReference type="Gene3D" id="3.30.465.10">
    <property type="match status" value="1"/>
</dbReference>
<organism evidence="2 3">
    <name type="scientific">Kitasatospora atroaurantiaca</name>
    <dbReference type="NCBI Taxonomy" id="285545"/>
    <lineage>
        <taxon>Bacteria</taxon>
        <taxon>Bacillati</taxon>
        <taxon>Actinomycetota</taxon>
        <taxon>Actinomycetes</taxon>
        <taxon>Kitasatosporales</taxon>
        <taxon>Streptomycetaceae</taxon>
        <taxon>Kitasatospora</taxon>
    </lineage>
</organism>
<accession>A0A561EUK0</accession>
<sequence length="41" mass="5097">MDQDDQDRVRTNYRQNYDRLTTIKRQYDPTNLFRLNHNIAP</sequence>
<dbReference type="Pfam" id="PF08031">
    <property type="entry name" value="BBE"/>
    <property type="match status" value="1"/>
</dbReference>
<dbReference type="EMBL" id="VIVR01000001">
    <property type="protein sequence ID" value="TWE19285.1"/>
    <property type="molecule type" value="Genomic_DNA"/>
</dbReference>
<comment type="caution">
    <text evidence="2">The sequence shown here is derived from an EMBL/GenBank/DDBJ whole genome shotgun (WGS) entry which is preliminary data.</text>
</comment>
<dbReference type="InterPro" id="IPR016169">
    <property type="entry name" value="FAD-bd_PCMH_sub2"/>
</dbReference>
<evidence type="ECO:0000313" key="3">
    <source>
        <dbReference type="Proteomes" id="UP000318416"/>
    </source>
</evidence>
<dbReference type="GO" id="GO:0050660">
    <property type="term" value="F:flavin adenine dinucleotide binding"/>
    <property type="evidence" value="ECO:0007669"/>
    <property type="project" value="InterPro"/>
</dbReference>
<name>A0A561EUK0_9ACTN</name>
<feature type="domain" description="Berberine/berberine-like" evidence="1">
    <location>
        <begin position="2"/>
        <end position="39"/>
    </location>
</feature>
<evidence type="ECO:0000259" key="1">
    <source>
        <dbReference type="Pfam" id="PF08031"/>
    </source>
</evidence>
<gene>
    <name evidence="2" type="ORF">FB465_4401</name>
</gene>
<dbReference type="InterPro" id="IPR012951">
    <property type="entry name" value="BBE"/>
</dbReference>
<dbReference type="Proteomes" id="UP000318416">
    <property type="component" value="Unassembled WGS sequence"/>
</dbReference>
<keyword evidence="3" id="KW-1185">Reference proteome</keyword>
<proteinExistence type="predicted"/>
<dbReference type="AlphaFoldDB" id="A0A561EUK0"/>
<evidence type="ECO:0000313" key="2">
    <source>
        <dbReference type="EMBL" id="TWE19285.1"/>
    </source>
</evidence>
<dbReference type="GO" id="GO:0016491">
    <property type="term" value="F:oxidoreductase activity"/>
    <property type="evidence" value="ECO:0007669"/>
    <property type="project" value="InterPro"/>
</dbReference>
<reference evidence="2 3" key="1">
    <citation type="submission" date="2019-06" db="EMBL/GenBank/DDBJ databases">
        <title>Sequencing the genomes of 1000 actinobacteria strains.</title>
        <authorList>
            <person name="Klenk H.-P."/>
        </authorList>
    </citation>
    <scope>NUCLEOTIDE SEQUENCE [LARGE SCALE GENOMIC DNA]</scope>
    <source>
        <strain evidence="2 3">DSM 41649</strain>
    </source>
</reference>